<reference evidence="2 3" key="1">
    <citation type="submission" date="2018-05" db="EMBL/GenBank/DDBJ databases">
        <title>The draft genome of strain NS-104.</title>
        <authorList>
            <person name="Hang P."/>
            <person name="Jiang J."/>
        </authorList>
    </citation>
    <scope>NUCLEOTIDE SEQUENCE [LARGE SCALE GENOMIC DNA]</scope>
    <source>
        <strain evidence="2 3">NS-104</strain>
    </source>
</reference>
<protein>
    <submittedName>
        <fullName evidence="2">Transcriptional regulator</fullName>
    </submittedName>
</protein>
<dbReference type="CDD" id="cd00093">
    <property type="entry name" value="HTH_XRE"/>
    <property type="match status" value="1"/>
</dbReference>
<dbReference type="InterPro" id="IPR001387">
    <property type="entry name" value="Cro/C1-type_HTH"/>
</dbReference>
<dbReference type="SUPFAM" id="SSF47413">
    <property type="entry name" value="lambda repressor-like DNA-binding domains"/>
    <property type="match status" value="1"/>
</dbReference>
<gene>
    <name evidence="2" type="ORF">DEM27_28730</name>
</gene>
<organism evidence="2 3">
    <name type="scientific">Metarhizobium album</name>
    <dbReference type="NCBI Taxonomy" id="2182425"/>
    <lineage>
        <taxon>Bacteria</taxon>
        <taxon>Pseudomonadati</taxon>
        <taxon>Pseudomonadota</taxon>
        <taxon>Alphaproteobacteria</taxon>
        <taxon>Hyphomicrobiales</taxon>
        <taxon>Rhizobiaceae</taxon>
        <taxon>Metarhizobium</taxon>
    </lineage>
</organism>
<dbReference type="Proteomes" id="UP000245252">
    <property type="component" value="Unassembled WGS sequence"/>
</dbReference>
<evidence type="ECO:0000313" key="3">
    <source>
        <dbReference type="Proteomes" id="UP000245252"/>
    </source>
</evidence>
<dbReference type="EMBL" id="QFBC01000020">
    <property type="protein sequence ID" value="PWE52790.1"/>
    <property type="molecule type" value="Genomic_DNA"/>
</dbReference>
<dbReference type="InterPro" id="IPR010982">
    <property type="entry name" value="Lambda_DNA-bd_dom_sf"/>
</dbReference>
<sequence>MDASHVRSARALLRWSQSDLAERSGVSVPTIKRLEAMEGELVGHATTINALASALSSAGVIFLGDGELIDGGPGVRLQKSS</sequence>
<dbReference type="OrthoDB" id="9796370at2"/>
<name>A0A2U2DHL3_9HYPH</name>
<dbReference type="Gene3D" id="1.10.260.40">
    <property type="entry name" value="lambda repressor-like DNA-binding domains"/>
    <property type="match status" value="1"/>
</dbReference>
<dbReference type="GO" id="GO:0003677">
    <property type="term" value="F:DNA binding"/>
    <property type="evidence" value="ECO:0007669"/>
    <property type="project" value="InterPro"/>
</dbReference>
<dbReference type="PROSITE" id="PS50943">
    <property type="entry name" value="HTH_CROC1"/>
    <property type="match status" value="1"/>
</dbReference>
<dbReference type="RefSeq" id="WP_109461690.1">
    <property type="nucleotide sequence ID" value="NZ_QFBC01000020.1"/>
</dbReference>
<dbReference type="AlphaFoldDB" id="A0A2U2DHL3"/>
<dbReference type="Pfam" id="PF01381">
    <property type="entry name" value="HTH_3"/>
    <property type="match status" value="1"/>
</dbReference>
<evidence type="ECO:0000259" key="1">
    <source>
        <dbReference type="PROSITE" id="PS50943"/>
    </source>
</evidence>
<feature type="domain" description="HTH cro/C1-type" evidence="1">
    <location>
        <begin position="6"/>
        <end position="35"/>
    </location>
</feature>
<accession>A0A2U2DHL3</accession>
<keyword evidence="3" id="KW-1185">Reference proteome</keyword>
<proteinExistence type="predicted"/>
<dbReference type="SMART" id="SM00530">
    <property type="entry name" value="HTH_XRE"/>
    <property type="match status" value="1"/>
</dbReference>
<comment type="caution">
    <text evidence="2">The sequence shown here is derived from an EMBL/GenBank/DDBJ whole genome shotgun (WGS) entry which is preliminary data.</text>
</comment>
<evidence type="ECO:0000313" key="2">
    <source>
        <dbReference type="EMBL" id="PWE52790.1"/>
    </source>
</evidence>